<proteinExistence type="predicted"/>
<accession>A0A381NEP1</accession>
<organism evidence="3">
    <name type="scientific">marine metagenome</name>
    <dbReference type="NCBI Taxonomy" id="408172"/>
    <lineage>
        <taxon>unclassified sequences</taxon>
        <taxon>metagenomes</taxon>
        <taxon>ecological metagenomes</taxon>
    </lineage>
</organism>
<dbReference type="PANTHER" id="PTHR38687:SF1">
    <property type="entry name" value="CELL DIVISION PROTEIN DEDD"/>
    <property type="match status" value="1"/>
</dbReference>
<sequence length="193" mass="21288">VKQGTKQRVVGTIVIVSLALIFLPIIFDGQGSHQTQTASRIPEQPVVPILPEPQQSRPVIISDADLVAIETKPESELVTKTIEESISDPIEVSASESAFTRDIPTLNPAGLPNGWSIRLGSFSEASNASDLMQRLQTAGYKAYIRDIDSEQAELTGVFVGPWLERALVNDYIDQLRDEFQLEGMVVRYQLKQP</sequence>
<dbReference type="Gene3D" id="3.30.70.1070">
    <property type="entry name" value="Sporulation related repeat"/>
    <property type="match status" value="1"/>
</dbReference>
<dbReference type="SUPFAM" id="SSF110997">
    <property type="entry name" value="Sporulation related repeat"/>
    <property type="match status" value="1"/>
</dbReference>
<evidence type="ECO:0000313" key="3">
    <source>
        <dbReference type="EMBL" id="SUZ53045.1"/>
    </source>
</evidence>
<feature type="transmembrane region" description="Helical" evidence="1">
    <location>
        <begin position="9"/>
        <end position="27"/>
    </location>
</feature>
<evidence type="ECO:0000259" key="2">
    <source>
        <dbReference type="PROSITE" id="PS51724"/>
    </source>
</evidence>
<keyword evidence="1" id="KW-0812">Transmembrane</keyword>
<dbReference type="PANTHER" id="PTHR38687">
    <property type="entry name" value="CELL DIVISION PROTEIN DEDD-RELATED"/>
    <property type="match status" value="1"/>
</dbReference>
<keyword evidence="1" id="KW-0472">Membrane</keyword>
<dbReference type="GO" id="GO:0042834">
    <property type="term" value="F:peptidoglycan binding"/>
    <property type="evidence" value="ECO:0007669"/>
    <property type="project" value="InterPro"/>
</dbReference>
<protein>
    <recommendedName>
        <fullName evidence="2">SPOR domain-containing protein</fullName>
    </recommendedName>
</protein>
<dbReference type="AlphaFoldDB" id="A0A381NEP1"/>
<dbReference type="PROSITE" id="PS51724">
    <property type="entry name" value="SPOR"/>
    <property type="match status" value="1"/>
</dbReference>
<dbReference type="GO" id="GO:0032153">
    <property type="term" value="C:cell division site"/>
    <property type="evidence" value="ECO:0007669"/>
    <property type="project" value="TreeGrafter"/>
</dbReference>
<dbReference type="InterPro" id="IPR007730">
    <property type="entry name" value="SPOR-like_dom"/>
</dbReference>
<dbReference type="InterPro" id="IPR052521">
    <property type="entry name" value="Cell_div_SPOR-domain"/>
</dbReference>
<feature type="domain" description="SPOR" evidence="2">
    <location>
        <begin position="109"/>
        <end position="188"/>
    </location>
</feature>
<reference evidence="3" key="1">
    <citation type="submission" date="2018-05" db="EMBL/GenBank/DDBJ databases">
        <authorList>
            <person name="Lanie J.A."/>
            <person name="Ng W.-L."/>
            <person name="Kazmierczak K.M."/>
            <person name="Andrzejewski T.M."/>
            <person name="Davidsen T.M."/>
            <person name="Wayne K.J."/>
            <person name="Tettelin H."/>
            <person name="Glass J.I."/>
            <person name="Rusch D."/>
            <person name="Podicherti R."/>
            <person name="Tsui H.-C.T."/>
            <person name="Winkler M.E."/>
        </authorList>
    </citation>
    <scope>NUCLEOTIDE SEQUENCE</scope>
</reference>
<feature type="non-terminal residue" evidence="3">
    <location>
        <position position="1"/>
    </location>
</feature>
<dbReference type="InterPro" id="IPR036680">
    <property type="entry name" value="SPOR-like_sf"/>
</dbReference>
<keyword evidence="1" id="KW-1133">Transmembrane helix</keyword>
<dbReference type="GO" id="GO:0030428">
    <property type="term" value="C:cell septum"/>
    <property type="evidence" value="ECO:0007669"/>
    <property type="project" value="TreeGrafter"/>
</dbReference>
<dbReference type="EMBL" id="UINC01000310">
    <property type="protein sequence ID" value="SUZ53045.1"/>
    <property type="molecule type" value="Genomic_DNA"/>
</dbReference>
<name>A0A381NEP1_9ZZZZ</name>
<evidence type="ECO:0000256" key="1">
    <source>
        <dbReference type="SAM" id="Phobius"/>
    </source>
</evidence>
<gene>
    <name evidence="3" type="ORF">METZ01_LOCUS5899</name>
</gene>
<dbReference type="GO" id="GO:0032506">
    <property type="term" value="P:cytokinetic process"/>
    <property type="evidence" value="ECO:0007669"/>
    <property type="project" value="TreeGrafter"/>
</dbReference>
<dbReference type="Pfam" id="PF05036">
    <property type="entry name" value="SPOR"/>
    <property type="match status" value="1"/>
</dbReference>